<dbReference type="SMART" id="SM00422">
    <property type="entry name" value="HTH_MERR"/>
    <property type="match status" value="1"/>
</dbReference>
<dbReference type="GO" id="GO:0046872">
    <property type="term" value="F:metal ion binding"/>
    <property type="evidence" value="ECO:0007669"/>
    <property type="project" value="InterPro"/>
</dbReference>
<feature type="domain" description="HTH merR-type" evidence="2">
    <location>
        <begin position="1"/>
        <end position="69"/>
    </location>
</feature>
<dbReference type="OrthoDB" id="9808480at2"/>
<dbReference type="AlphaFoldDB" id="A0A494X4C8"/>
<dbReference type="PANTHER" id="PTHR30204">
    <property type="entry name" value="REDOX-CYCLING DRUG-SENSING TRANSCRIPTIONAL ACTIVATOR SOXR"/>
    <property type="match status" value="1"/>
</dbReference>
<dbReference type="Gene3D" id="1.10.1660.10">
    <property type="match status" value="1"/>
</dbReference>
<sequence>MKIGELAKAAQCTTDTIRFYEKEGLMPDAQRTDANYRNYTAAHIERLRFIRNCRALDMTHDEIRALLRLTDHPADDCESINTLLDDHIGHVDARLAELQHLRSQLSALREQCTGRHTVDTCGIVHGLTAMETVSTPSKRSHVG</sequence>
<dbReference type="SUPFAM" id="SSF46955">
    <property type="entry name" value="Putative DNA-binding domain"/>
    <property type="match status" value="1"/>
</dbReference>
<evidence type="ECO:0000256" key="1">
    <source>
        <dbReference type="ARBA" id="ARBA00023125"/>
    </source>
</evidence>
<dbReference type="PANTHER" id="PTHR30204:SF92">
    <property type="entry name" value="HTH-TYPE TRANSCRIPTIONAL REGULATOR ZNTR"/>
    <property type="match status" value="1"/>
</dbReference>
<evidence type="ECO:0000313" key="4">
    <source>
        <dbReference type="Proteomes" id="UP000280434"/>
    </source>
</evidence>
<keyword evidence="1" id="KW-0238">DNA-binding</keyword>
<gene>
    <name evidence="3" type="primary">cadR</name>
    <name evidence="3" type="ORF">D7S89_19555</name>
</gene>
<dbReference type="InterPro" id="IPR009061">
    <property type="entry name" value="DNA-bd_dom_put_sf"/>
</dbReference>
<dbReference type="GO" id="GO:0003677">
    <property type="term" value="F:DNA binding"/>
    <property type="evidence" value="ECO:0007669"/>
    <property type="project" value="UniProtKB-KW"/>
</dbReference>
<protein>
    <submittedName>
        <fullName evidence="3">Cd(II)/Pb(II)-responsive transcriptional regulator</fullName>
    </submittedName>
</protein>
<dbReference type="InterPro" id="IPR000551">
    <property type="entry name" value="MerR-type_HTH_dom"/>
</dbReference>
<dbReference type="NCBIfam" id="TIGR02047">
    <property type="entry name" value="CadR-PbrR"/>
    <property type="match status" value="1"/>
</dbReference>
<dbReference type="PROSITE" id="PS00552">
    <property type="entry name" value="HTH_MERR_1"/>
    <property type="match status" value="1"/>
</dbReference>
<dbReference type="Proteomes" id="UP000280434">
    <property type="component" value="Unassembled WGS sequence"/>
</dbReference>
<comment type="caution">
    <text evidence="3">The sequence shown here is derived from an EMBL/GenBank/DDBJ whole genome shotgun (WGS) entry which is preliminary data.</text>
</comment>
<dbReference type="PRINTS" id="PR00040">
    <property type="entry name" value="HTHMERR"/>
</dbReference>
<dbReference type="EMBL" id="RBZV01000009">
    <property type="protein sequence ID" value="RKP45545.1"/>
    <property type="molecule type" value="Genomic_DNA"/>
</dbReference>
<name>A0A494X4C8_9BURK</name>
<evidence type="ECO:0000259" key="2">
    <source>
        <dbReference type="PROSITE" id="PS50937"/>
    </source>
</evidence>
<dbReference type="RefSeq" id="WP_121280093.1">
    <property type="nucleotide sequence ID" value="NZ_RBZV01000009.1"/>
</dbReference>
<dbReference type="CDD" id="cd04784">
    <property type="entry name" value="HTH_CadR-PbrR"/>
    <property type="match status" value="1"/>
</dbReference>
<dbReference type="Pfam" id="PF13411">
    <property type="entry name" value="MerR_1"/>
    <property type="match status" value="1"/>
</dbReference>
<dbReference type="InterPro" id="IPR047057">
    <property type="entry name" value="MerR_fam"/>
</dbReference>
<proteinExistence type="predicted"/>
<reference evidence="3 4" key="1">
    <citation type="submission" date="2018-10" db="EMBL/GenBank/DDBJ databases">
        <title>Paraburkholderia sp. 7MK8-2, isolated from soil.</title>
        <authorList>
            <person name="Gao Z.-H."/>
            <person name="Qiu L.-H."/>
        </authorList>
    </citation>
    <scope>NUCLEOTIDE SEQUENCE [LARGE SCALE GENOMIC DNA]</scope>
    <source>
        <strain evidence="3 4">7MK8-2</strain>
    </source>
</reference>
<evidence type="ECO:0000313" key="3">
    <source>
        <dbReference type="EMBL" id="RKP45545.1"/>
    </source>
</evidence>
<dbReference type="GO" id="GO:0045893">
    <property type="term" value="P:positive regulation of DNA-templated transcription"/>
    <property type="evidence" value="ECO:0007669"/>
    <property type="project" value="InterPro"/>
</dbReference>
<dbReference type="InterPro" id="IPR011791">
    <property type="entry name" value="CadR-PbrR"/>
</dbReference>
<dbReference type="PROSITE" id="PS50937">
    <property type="entry name" value="HTH_MERR_2"/>
    <property type="match status" value="1"/>
</dbReference>
<accession>A0A494X4C8</accession>
<dbReference type="GO" id="GO:0003700">
    <property type="term" value="F:DNA-binding transcription factor activity"/>
    <property type="evidence" value="ECO:0007669"/>
    <property type="project" value="InterPro"/>
</dbReference>
<keyword evidence="4" id="KW-1185">Reference proteome</keyword>
<organism evidence="3 4">
    <name type="scientific">Trinickia fusca</name>
    <dbReference type="NCBI Taxonomy" id="2419777"/>
    <lineage>
        <taxon>Bacteria</taxon>
        <taxon>Pseudomonadati</taxon>
        <taxon>Pseudomonadota</taxon>
        <taxon>Betaproteobacteria</taxon>
        <taxon>Burkholderiales</taxon>
        <taxon>Burkholderiaceae</taxon>
        <taxon>Trinickia</taxon>
    </lineage>
</organism>